<keyword evidence="3 7" id="KW-0808">Transferase</keyword>
<dbReference type="NCBIfam" id="NF002060">
    <property type="entry name" value="PRK00892.1"/>
    <property type="match status" value="1"/>
</dbReference>
<dbReference type="Pfam" id="PF00132">
    <property type="entry name" value="Hexapep"/>
    <property type="match status" value="2"/>
</dbReference>
<evidence type="ECO:0000259" key="8">
    <source>
        <dbReference type="Pfam" id="PF04613"/>
    </source>
</evidence>
<dbReference type="SUPFAM" id="SSF51161">
    <property type="entry name" value="Trimeric LpxA-like enzymes"/>
    <property type="match status" value="1"/>
</dbReference>
<dbReference type="CDD" id="cd03352">
    <property type="entry name" value="LbH_LpxD"/>
    <property type="match status" value="1"/>
</dbReference>
<dbReference type="Gene3D" id="2.160.10.10">
    <property type="entry name" value="Hexapeptide repeat proteins"/>
    <property type="match status" value="1"/>
</dbReference>
<keyword evidence="6 7" id="KW-0012">Acyltransferase</keyword>
<dbReference type="PROSITE" id="PS00101">
    <property type="entry name" value="HEXAPEP_TRANSFERASES"/>
    <property type="match status" value="1"/>
</dbReference>
<evidence type="ECO:0000256" key="3">
    <source>
        <dbReference type="ARBA" id="ARBA00022679"/>
    </source>
</evidence>
<gene>
    <name evidence="7" type="primary">lpxD</name>
    <name evidence="9" type="ORF">JBKA6_0934</name>
</gene>
<evidence type="ECO:0000256" key="5">
    <source>
        <dbReference type="ARBA" id="ARBA00023098"/>
    </source>
</evidence>
<feature type="active site" description="Proton acceptor" evidence="7">
    <location>
        <position position="240"/>
    </location>
</feature>
<accession>A0A1J1EAI2</accession>
<keyword evidence="4 7" id="KW-0677">Repeat</keyword>
<keyword evidence="5 7" id="KW-0443">Lipid metabolism</keyword>
<dbReference type="UniPathway" id="UPA00973"/>
<dbReference type="GO" id="GO:0016410">
    <property type="term" value="F:N-acyltransferase activity"/>
    <property type="evidence" value="ECO:0007669"/>
    <property type="project" value="InterPro"/>
</dbReference>
<dbReference type="AlphaFoldDB" id="A0A1J1EAI2"/>
<dbReference type="PANTHER" id="PTHR43378:SF2">
    <property type="entry name" value="UDP-3-O-ACYLGLUCOSAMINE N-ACYLTRANSFERASE 1, MITOCHONDRIAL-RELATED"/>
    <property type="match status" value="1"/>
</dbReference>
<dbReference type="GO" id="GO:0016020">
    <property type="term" value="C:membrane"/>
    <property type="evidence" value="ECO:0007669"/>
    <property type="project" value="GOC"/>
</dbReference>
<reference evidence="9 10" key="1">
    <citation type="submission" date="2014-03" db="EMBL/GenBank/DDBJ databases">
        <title>complete genome sequence of Flavobacteriaceae bacterium JBKA-6.</title>
        <authorList>
            <person name="Takano T."/>
            <person name="Nakamura Y."/>
            <person name="Takuma S."/>
            <person name="Yasuike M."/>
            <person name="Matsuyama T."/>
            <person name="Sakai T."/>
            <person name="Fujiwara A."/>
            <person name="Kimoto K."/>
            <person name="Fukuda Y."/>
            <person name="Kondo H."/>
            <person name="Hirono I."/>
            <person name="Nakayasu C."/>
        </authorList>
    </citation>
    <scope>NUCLEOTIDE SEQUENCE [LARGE SCALE GENOMIC DNA]</scope>
    <source>
        <strain evidence="9 10">JBKA-6</strain>
    </source>
</reference>
<dbReference type="InterPro" id="IPR011004">
    <property type="entry name" value="Trimer_LpxA-like_sf"/>
</dbReference>
<keyword evidence="2 7" id="KW-0441">Lipid A biosynthesis</keyword>
<dbReference type="InterPro" id="IPR001451">
    <property type="entry name" value="Hexapep"/>
</dbReference>
<dbReference type="NCBIfam" id="TIGR01853">
    <property type="entry name" value="lipid_A_lpxD"/>
    <property type="match status" value="1"/>
</dbReference>
<dbReference type="GO" id="GO:0103118">
    <property type="term" value="F:UDP-3-O-[(3R)-3-hydroxyacyl]-glucosamine N-acyltransferase activity"/>
    <property type="evidence" value="ECO:0007669"/>
    <property type="project" value="UniProtKB-EC"/>
</dbReference>
<dbReference type="EC" id="2.3.1.191" evidence="7"/>
<organism evidence="9 10">
    <name type="scientific">Ichthyobacterium seriolicida</name>
    <dbReference type="NCBI Taxonomy" id="242600"/>
    <lineage>
        <taxon>Bacteria</taxon>
        <taxon>Pseudomonadati</taxon>
        <taxon>Bacteroidota</taxon>
        <taxon>Flavobacteriia</taxon>
        <taxon>Flavobacteriales</taxon>
        <taxon>Ichthyobacteriaceae</taxon>
        <taxon>Ichthyobacterium</taxon>
    </lineage>
</organism>
<dbReference type="Pfam" id="PF14602">
    <property type="entry name" value="Hexapep_2"/>
    <property type="match status" value="1"/>
</dbReference>
<comment type="function">
    <text evidence="7">Catalyzes the N-acylation of UDP-3-O-acylglucosamine using 3-hydroxyacyl-ACP as the acyl donor. Is involved in the biosynthesis of lipid A, a phosphorylated glycolipid that anchors the lipopolysaccharide to the outer membrane of the cell.</text>
</comment>
<dbReference type="InterPro" id="IPR018357">
    <property type="entry name" value="Hexapep_transf_CS"/>
</dbReference>
<dbReference type="Gene3D" id="3.40.1390.10">
    <property type="entry name" value="MurE/MurF, N-terminal domain"/>
    <property type="match status" value="1"/>
</dbReference>
<comment type="pathway">
    <text evidence="7">Bacterial outer membrane biogenesis; LPS lipid A biosynthesis.</text>
</comment>
<evidence type="ECO:0000256" key="2">
    <source>
        <dbReference type="ARBA" id="ARBA00022556"/>
    </source>
</evidence>
<keyword evidence="10" id="KW-1185">Reference proteome</keyword>
<proteinExistence type="inferred from homology"/>
<dbReference type="EMBL" id="AP014564">
    <property type="protein sequence ID" value="BAV94947.1"/>
    <property type="molecule type" value="Genomic_DNA"/>
</dbReference>
<comment type="catalytic activity">
    <reaction evidence="7">
        <text>a UDP-3-O-[(3R)-3-hydroxyacyl]-alpha-D-glucosamine + a (3R)-hydroxyacyl-[ACP] = a UDP-2-N,3-O-bis[(3R)-3-hydroxyacyl]-alpha-D-glucosamine + holo-[ACP] + H(+)</text>
        <dbReference type="Rhea" id="RHEA:53836"/>
        <dbReference type="Rhea" id="RHEA-COMP:9685"/>
        <dbReference type="Rhea" id="RHEA-COMP:9945"/>
        <dbReference type="ChEBI" id="CHEBI:15378"/>
        <dbReference type="ChEBI" id="CHEBI:64479"/>
        <dbReference type="ChEBI" id="CHEBI:78827"/>
        <dbReference type="ChEBI" id="CHEBI:137740"/>
        <dbReference type="ChEBI" id="CHEBI:137748"/>
        <dbReference type="EC" id="2.3.1.191"/>
    </reaction>
</comment>
<dbReference type="GO" id="GO:0009245">
    <property type="term" value="P:lipid A biosynthetic process"/>
    <property type="evidence" value="ECO:0007669"/>
    <property type="project" value="UniProtKB-UniRule"/>
</dbReference>
<name>A0A1J1EAI2_9FLAO</name>
<dbReference type="Proteomes" id="UP000243197">
    <property type="component" value="Chromosome"/>
</dbReference>
<dbReference type="InterPro" id="IPR020573">
    <property type="entry name" value="UDP_GlcNAc_AcTrfase_non-rep"/>
</dbReference>
<dbReference type="RefSeq" id="WP_096686335.1">
    <property type="nucleotide sequence ID" value="NZ_AP014564.1"/>
</dbReference>
<dbReference type="PANTHER" id="PTHR43378">
    <property type="entry name" value="UDP-3-O-ACYLGLUCOSAMINE N-ACYLTRANSFERASE"/>
    <property type="match status" value="1"/>
</dbReference>
<dbReference type="HAMAP" id="MF_00523">
    <property type="entry name" value="LpxD"/>
    <property type="match status" value="1"/>
</dbReference>
<dbReference type="Pfam" id="PF04613">
    <property type="entry name" value="LpxD"/>
    <property type="match status" value="1"/>
</dbReference>
<evidence type="ECO:0000256" key="6">
    <source>
        <dbReference type="ARBA" id="ARBA00023315"/>
    </source>
</evidence>
<evidence type="ECO:0000313" key="9">
    <source>
        <dbReference type="EMBL" id="BAV94947.1"/>
    </source>
</evidence>
<dbReference type="KEGG" id="ise:JBKA6_0934"/>
<evidence type="ECO:0000256" key="7">
    <source>
        <dbReference type="HAMAP-Rule" id="MF_00523"/>
    </source>
</evidence>
<evidence type="ECO:0000256" key="1">
    <source>
        <dbReference type="ARBA" id="ARBA00022516"/>
    </source>
</evidence>
<feature type="domain" description="UDP-3-O-[3-hydroxymyristoyl] glucosamine N-acyltransferase non-repeat region" evidence="8">
    <location>
        <begin position="21"/>
        <end position="89"/>
    </location>
</feature>
<comment type="subunit">
    <text evidence="7">Homotrimer.</text>
</comment>
<keyword evidence="1 7" id="KW-0444">Lipid biosynthesis</keyword>
<evidence type="ECO:0000313" key="10">
    <source>
        <dbReference type="Proteomes" id="UP000243197"/>
    </source>
</evidence>
<protein>
    <recommendedName>
        <fullName evidence="7">UDP-3-O-acylglucosamine N-acyltransferase</fullName>
        <ecNumber evidence="7">2.3.1.191</ecNumber>
    </recommendedName>
</protein>
<evidence type="ECO:0000256" key="4">
    <source>
        <dbReference type="ARBA" id="ARBA00022737"/>
    </source>
</evidence>
<dbReference type="InterPro" id="IPR007691">
    <property type="entry name" value="LpxD"/>
</dbReference>
<sequence>MEFTVAKIADLLSGTVDGNPDAKIYRVSGIVEAKQGSITFLSNQKYTNLIYSTSATAVVVSSDFKPKSKVNSTIIRVDNPYQSLSKLLSLYEGLKKNKKGIEQPSHIGRDVSLGEGIYLGKFSYVDDNSVIGNGVKIHSGVYISNDVRIGDNTVLYPGVRVYNNCVIGDNCVLHSNVVIGSDGFGFAQATTHYERVPQIGNVIIGNNVSIGSGSTVDRATIGSTVISDGVKLDNLIQIAHNVEIGSNTVIAAQSGISGSTKIGANCMIGGQVGISGHINIEDNVKIAAKSGIQNNIKKGRTVMGNPSMDISNYRRSYVWFKNIGELVDRIFSLEKKIKNDSKAEDDTK</sequence>
<comment type="similarity">
    <text evidence="7">Belongs to the transferase hexapeptide repeat family. LpxD subfamily.</text>
</comment>
<dbReference type="OrthoDB" id="9784739at2"/>